<evidence type="ECO:0000259" key="5">
    <source>
        <dbReference type="Pfam" id="PF13407"/>
    </source>
</evidence>
<proteinExistence type="inferred from homology"/>
<dbReference type="AlphaFoldDB" id="A0A4Z0NF09"/>
<evidence type="ECO:0000256" key="4">
    <source>
        <dbReference type="SAM" id="SignalP"/>
    </source>
</evidence>
<evidence type="ECO:0000256" key="1">
    <source>
        <dbReference type="ARBA" id="ARBA00004196"/>
    </source>
</evidence>
<comment type="caution">
    <text evidence="6">The sequence shown here is derived from an EMBL/GenBank/DDBJ whole genome shotgun (WGS) entry which is preliminary data.</text>
</comment>
<dbReference type="Gene3D" id="3.40.50.2300">
    <property type="match status" value="2"/>
</dbReference>
<feature type="chain" id="PRO_5021227553" evidence="4">
    <location>
        <begin position="21"/>
        <end position="341"/>
    </location>
</feature>
<gene>
    <name evidence="6" type="ORF">EU555_33450</name>
</gene>
<dbReference type="Proteomes" id="UP000297535">
    <property type="component" value="Unassembled WGS sequence"/>
</dbReference>
<keyword evidence="3 4" id="KW-0732">Signal</keyword>
<sequence length="341" mass="35291">MTALAARGLAARALAARALAARALAARALAARALAAALFASGLLAALPARAGEIAVIVKTVNSTFWQNVQKGAETAMKGVQGHSLTFQGPAAESAIADQVNMVENAVNRRVAGIVLAPSDPDALVPAVKKAWEARIPVVILDSGLAKSAEPYYQAFLATDNRKAGELAARALIARTGPEGKIAVMSYVAGTGSEVGRVGGFTDYVKAHSKLQIVGPYYSQSQMATALNQTADVLAAHPDLKGLFGANEPTAIGMGRAVKQAGRADRIAAVGFDGNQDLQDFVKDGTLAAIVVQGSFRMGELGVATVAKVLAKQKVDKFIDTGVVLVTKENIGTDEAKNVLY</sequence>
<evidence type="ECO:0000256" key="3">
    <source>
        <dbReference type="ARBA" id="ARBA00022729"/>
    </source>
</evidence>
<feature type="domain" description="Periplasmic binding protein" evidence="5">
    <location>
        <begin position="54"/>
        <end position="313"/>
    </location>
</feature>
<dbReference type="Pfam" id="PF13407">
    <property type="entry name" value="Peripla_BP_4"/>
    <property type="match status" value="1"/>
</dbReference>
<organism evidence="6 7">
    <name type="scientific">Methylobacterium nonmethylotrophicum</name>
    <dbReference type="NCBI Taxonomy" id="1141884"/>
    <lineage>
        <taxon>Bacteria</taxon>
        <taxon>Pseudomonadati</taxon>
        <taxon>Pseudomonadota</taxon>
        <taxon>Alphaproteobacteria</taxon>
        <taxon>Hyphomicrobiales</taxon>
        <taxon>Methylobacteriaceae</taxon>
        <taxon>Methylobacterium</taxon>
    </lineage>
</organism>
<protein>
    <submittedName>
        <fullName evidence="6">LacI family transcriptional regulator</fullName>
    </submittedName>
</protein>
<reference evidence="6 7" key="1">
    <citation type="submission" date="2019-04" db="EMBL/GenBank/DDBJ databases">
        <authorList>
            <person name="Feng G."/>
            <person name="Zhu H."/>
        </authorList>
    </citation>
    <scope>NUCLEOTIDE SEQUENCE [LARGE SCALE GENOMIC DNA]</scope>
    <source>
        <strain evidence="6 7">6HR-1</strain>
    </source>
</reference>
<evidence type="ECO:0000313" key="7">
    <source>
        <dbReference type="Proteomes" id="UP000297535"/>
    </source>
</evidence>
<dbReference type="InterPro" id="IPR028082">
    <property type="entry name" value="Peripla_BP_I"/>
</dbReference>
<evidence type="ECO:0000313" key="6">
    <source>
        <dbReference type="EMBL" id="TGD93297.1"/>
    </source>
</evidence>
<dbReference type="SUPFAM" id="SSF53822">
    <property type="entry name" value="Periplasmic binding protein-like I"/>
    <property type="match status" value="1"/>
</dbReference>
<evidence type="ECO:0000256" key="2">
    <source>
        <dbReference type="ARBA" id="ARBA00007639"/>
    </source>
</evidence>
<dbReference type="InterPro" id="IPR025997">
    <property type="entry name" value="SBP_2_dom"/>
</dbReference>
<dbReference type="CDD" id="cd20008">
    <property type="entry name" value="PBP1_ABC_sugar_binding-like"/>
    <property type="match status" value="1"/>
</dbReference>
<dbReference type="GO" id="GO:0030313">
    <property type="term" value="C:cell envelope"/>
    <property type="evidence" value="ECO:0007669"/>
    <property type="project" value="UniProtKB-SubCell"/>
</dbReference>
<feature type="signal peptide" evidence="4">
    <location>
        <begin position="1"/>
        <end position="20"/>
    </location>
</feature>
<comment type="subcellular location">
    <subcellularLocation>
        <location evidence="1">Cell envelope</location>
    </subcellularLocation>
</comment>
<comment type="similarity">
    <text evidence="2">Belongs to the bacterial solute-binding protein 2 family.</text>
</comment>
<dbReference type="PANTHER" id="PTHR46847:SF1">
    <property type="entry name" value="D-ALLOSE-BINDING PERIPLASMIC PROTEIN-RELATED"/>
    <property type="match status" value="1"/>
</dbReference>
<accession>A0A4Z0NF09</accession>
<keyword evidence="7" id="KW-1185">Reference proteome</keyword>
<dbReference type="RefSeq" id="WP_135419651.1">
    <property type="nucleotide sequence ID" value="NZ_SRLB01000051.1"/>
</dbReference>
<dbReference type="OrthoDB" id="9804917at2"/>
<name>A0A4Z0NF09_9HYPH</name>
<dbReference type="EMBL" id="SRLB01000051">
    <property type="protein sequence ID" value="TGD93297.1"/>
    <property type="molecule type" value="Genomic_DNA"/>
</dbReference>
<dbReference type="GO" id="GO:0030246">
    <property type="term" value="F:carbohydrate binding"/>
    <property type="evidence" value="ECO:0007669"/>
    <property type="project" value="UniProtKB-ARBA"/>
</dbReference>
<dbReference type="PANTHER" id="PTHR46847">
    <property type="entry name" value="D-ALLOSE-BINDING PERIPLASMIC PROTEIN-RELATED"/>
    <property type="match status" value="1"/>
</dbReference>